<dbReference type="Proteomes" id="UP000186601">
    <property type="component" value="Unassembled WGS sequence"/>
</dbReference>
<dbReference type="EMBL" id="MLYV02000310">
    <property type="protein sequence ID" value="PSS15410.1"/>
    <property type="molecule type" value="Genomic_DNA"/>
</dbReference>
<evidence type="ECO:0000313" key="1">
    <source>
        <dbReference type="EMBL" id="PSS15410.1"/>
    </source>
</evidence>
<dbReference type="AlphaFoldDB" id="A0A2R6QUI3"/>
<organism evidence="1 2">
    <name type="scientific">Hermanssonia centrifuga</name>
    <dbReference type="NCBI Taxonomy" id="98765"/>
    <lineage>
        <taxon>Eukaryota</taxon>
        <taxon>Fungi</taxon>
        <taxon>Dikarya</taxon>
        <taxon>Basidiomycota</taxon>
        <taxon>Agaricomycotina</taxon>
        <taxon>Agaricomycetes</taxon>
        <taxon>Polyporales</taxon>
        <taxon>Meruliaceae</taxon>
        <taxon>Hermanssonia</taxon>
    </lineage>
</organism>
<name>A0A2R6QUI3_9APHY</name>
<proteinExistence type="predicted"/>
<protein>
    <submittedName>
        <fullName evidence="1">Uncharacterized protein</fullName>
    </submittedName>
</protein>
<accession>A0A2R6QUI3</accession>
<dbReference type="OrthoDB" id="2756573at2759"/>
<evidence type="ECO:0000313" key="2">
    <source>
        <dbReference type="Proteomes" id="UP000186601"/>
    </source>
</evidence>
<comment type="caution">
    <text evidence="1">The sequence shown here is derived from an EMBL/GenBank/DDBJ whole genome shotgun (WGS) entry which is preliminary data.</text>
</comment>
<gene>
    <name evidence="1" type="ORF">PHLCEN_2v3266</name>
</gene>
<keyword evidence="2" id="KW-1185">Reference proteome</keyword>
<reference evidence="1 2" key="1">
    <citation type="submission" date="2018-02" db="EMBL/GenBank/DDBJ databases">
        <title>Genome sequence of the basidiomycete white-rot fungus Phlebia centrifuga.</title>
        <authorList>
            <person name="Granchi Z."/>
            <person name="Peng M."/>
            <person name="de Vries R.P."/>
            <person name="Hilden K."/>
            <person name="Makela M.R."/>
            <person name="Grigoriev I."/>
            <person name="Riley R."/>
        </authorList>
    </citation>
    <scope>NUCLEOTIDE SEQUENCE [LARGE SCALE GENOMIC DNA]</scope>
    <source>
        <strain evidence="1 2">FBCC195</strain>
    </source>
</reference>
<sequence length="63" mass="7059">MSPMLQPFISISLGTRLALIISDTVILALTWRKTFTHRMEAARIGVETPLSDLLLRDGSPFFL</sequence>